<comment type="caution">
    <text evidence="1">The sequence shown here is derived from an EMBL/GenBank/DDBJ whole genome shotgun (WGS) entry which is preliminary data.</text>
</comment>
<evidence type="ECO:0008006" key="3">
    <source>
        <dbReference type="Google" id="ProtNLM"/>
    </source>
</evidence>
<dbReference type="OrthoDB" id="3670437at2"/>
<dbReference type="RefSeq" id="WP_067009456.1">
    <property type="nucleotide sequence ID" value="NZ_BNDU01000002.1"/>
</dbReference>
<evidence type="ECO:0000313" key="1">
    <source>
        <dbReference type="EMBL" id="KUM91084.1"/>
    </source>
</evidence>
<evidence type="ECO:0000313" key="2">
    <source>
        <dbReference type="Proteomes" id="UP000054241"/>
    </source>
</evidence>
<sequence length="96" mass="10457">MDSAQYRAPGAQWNRFPVLVLVLVHGLQGSRRMWIDLGGMSDALEQLIALGAARPFSLVIPEICPGGVNTDCSNTAARKVADWLARQLRTLREPAA</sequence>
<dbReference type="InterPro" id="IPR029058">
    <property type="entry name" value="AB_hydrolase_fold"/>
</dbReference>
<dbReference type="AlphaFoldDB" id="A0A101NDE8"/>
<gene>
    <name evidence="1" type="ORF">AQI88_38530</name>
</gene>
<keyword evidence="2" id="KW-1185">Reference proteome</keyword>
<dbReference type="EMBL" id="LMWL01000084">
    <property type="protein sequence ID" value="KUM91084.1"/>
    <property type="molecule type" value="Genomic_DNA"/>
</dbReference>
<dbReference type="Gene3D" id="3.40.50.1820">
    <property type="entry name" value="alpha/beta hydrolase"/>
    <property type="match status" value="1"/>
</dbReference>
<name>A0A101NDE8_9ACTN</name>
<proteinExistence type="predicted"/>
<reference evidence="1 2" key="1">
    <citation type="submission" date="2015-10" db="EMBL/GenBank/DDBJ databases">
        <title>Draft genome sequence of Streptomyces cellostaticus DSM 40189, type strain for the species Streptomyces cellostaticus.</title>
        <authorList>
            <person name="Ruckert C."/>
            <person name="Winkler A."/>
            <person name="Kalinowski J."/>
            <person name="Kampfer P."/>
            <person name="Glaeser S."/>
        </authorList>
    </citation>
    <scope>NUCLEOTIDE SEQUENCE [LARGE SCALE GENOMIC DNA]</scope>
    <source>
        <strain evidence="1 2">DSM 40189</strain>
    </source>
</reference>
<protein>
    <recommendedName>
        <fullName evidence="3">Esterase</fullName>
    </recommendedName>
</protein>
<organism evidence="1 2">
    <name type="scientific">Streptomyces cellostaticus</name>
    <dbReference type="NCBI Taxonomy" id="67285"/>
    <lineage>
        <taxon>Bacteria</taxon>
        <taxon>Bacillati</taxon>
        <taxon>Actinomycetota</taxon>
        <taxon>Actinomycetes</taxon>
        <taxon>Kitasatosporales</taxon>
        <taxon>Streptomycetaceae</taxon>
        <taxon>Streptomyces</taxon>
    </lineage>
</organism>
<accession>A0A101NDE8</accession>
<dbReference type="STRING" id="67285.AQI88_38530"/>
<dbReference type="Proteomes" id="UP000054241">
    <property type="component" value="Unassembled WGS sequence"/>
</dbReference>